<evidence type="ECO:0000256" key="3">
    <source>
        <dbReference type="SAM" id="SignalP"/>
    </source>
</evidence>
<reference evidence="7" key="2">
    <citation type="submission" date="2022-04" db="UniProtKB">
        <authorList>
            <consortium name="RefSeq"/>
        </authorList>
    </citation>
    <scope>IDENTIFICATION</scope>
    <source>
        <strain evidence="7">Punador</strain>
    </source>
</reference>
<dbReference type="RefSeq" id="XP_011206767.1">
    <property type="nucleotide sequence ID" value="XM_011208465.3"/>
</dbReference>
<dbReference type="GeneID" id="105228583"/>
<organism evidence="5">
    <name type="scientific">Bactrocera dorsalis</name>
    <name type="common">Oriental fruit fly</name>
    <name type="synonym">Dacus dorsalis</name>
    <dbReference type="NCBI Taxonomy" id="27457"/>
    <lineage>
        <taxon>Eukaryota</taxon>
        <taxon>Metazoa</taxon>
        <taxon>Ecdysozoa</taxon>
        <taxon>Arthropoda</taxon>
        <taxon>Hexapoda</taxon>
        <taxon>Insecta</taxon>
        <taxon>Pterygota</taxon>
        <taxon>Neoptera</taxon>
        <taxon>Endopterygota</taxon>
        <taxon>Diptera</taxon>
        <taxon>Brachycera</taxon>
        <taxon>Muscomorpha</taxon>
        <taxon>Tephritoidea</taxon>
        <taxon>Tephritidae</taxon>
        <taxon>Bactrocera</taxon>
        <taxon>Bactrocera</taxon>
    </lineage>
</organism>
<keyword evidence="3" id="KW-0732">Signal</keyword>
<dbReference type="SMART" id="SM01318">
    <property type="entry name" value="SVWC"/>
    <property type="match status" value="1"/>
</dbReference>
<name>A0A034WX15_BACDO</name>
<dbReference type="InterPro" id="IPR029277">
    <property type="entry name" value="SVWC_dom"/>
</dbReference>
<dbReference type="AlphaFoldDB" id="A0A034WX15"/>
<keyword evidence="6" id="KW-1185">Reference proteome</keyword>
<accession>A0A034WX15</accession>
<feature type="chain" id="PRO_5044538495" evidence="3">
    <location>
        <begin position="17"/>
        <end position="112"/>
    </location>
</feature>
<evidence type="ECO:0000313" key="7">
    <source>
        <dbReference type="RefSeq" id="XP_011206767.1"/>
    </source>
</evidence>
<protein>
    <submittedName>
        <fullName evidence="7">uncharacterized protein LOC105228583</fullName>
    </submittedName>
</protein>
<dbReference type="OrthoDB" id="7886177at2759"/>
<feature type="signal peptide" evidence="3">
    <location>
        <begin position="1"/>
        <end position="16"/>
    </location>
</feature>
<evidence type="ECO:0000313" key="5">
    <source>
        <dbReference type="EMBL" id="JAC58892.1"/>
    </source>
</evidence>
<dbReference type="InterPro" id="IPR053308">
    <property type="entry name" value="Vago-like"/>
</dbReference>
<evidence type="ECO:0000313" key="6">
    <source>
        <dbReference type="Proteomes" id="UP001652620"/>
    </source>
</evidence>
<dbReference type="KEGG" id="bdr:105228583"/>
<evidence type="ECO:0000256" key="2">
    <source>
        <dbReference type="ARBA" id="ARBA00022525"/>
    </source>
</evidence>
<feature type="domain" description="Single" evidence="4">
    <location>
        <begin position="40"/>
        <end position="108"/>
    </location>
</feature>
<dbReference type="Proteomes" id="UP001652620">
    <property type="component" value="Chromosome 4"/>
</dbReference>
<comment type="subcellular location">
    <subcellularLocation>
        <location evidence="1">Secreted</location>
    </subcellularLocation>
</comment>
<reference evidence="5" key="1">
    <citation type="journal article" date="2014" name="BMC Genomics">
        <title>Characterizing the developmental transcriptome of the oriental fruit fly, Bactrocera dorsalis (Diptera: Tephritidae) through comparative genomic analysis with Drosophila melanogaster utilizing modENCODE datasets.</title>
        <authorList>
            <person name="Geib S.M."/>
            <person name="Calla B."/>
            <person name="Hall B."/>
            <person name="Hou S."/>
            <person name="Manoukis N.C."/>
        </authorList>
    </citation>
    <scope>NUCLEOTIDE SEQUENCE</scope>
    <source>
        <strain evidence="5">Punador</strain>
    </source>
</reference>
<gene>
    <name evidence="7" type="primary">LOC105228583</name>
</gene>
<evidence type="ECO:0000256" key="1">
    <source>
        <dbReference type="ARBA" id="ARBA00004613"/>
    </source>
</evidence>
<dbReference type="RefSeq" id="XP_011206767.2">
    <property type="nucleotide sequence ID" value="XM_011208465.4"/>
</dbReference>
<dbReference type="PANTHER" id="PTHR39957:SF1">
    <property type="entry name" value="AT09846P1-RELATED"/>
    <property type="match status" value="1"/>
</dbReference>
<sequence>MKFYVCVVAVFAVAFASLCLVGDALVARAQYKNSAYPGKCYISSDLILSPGQSGKAPNNPCANIECLDNGNVEFTICPAVAPPKGCKQRDFVNANRPYPDCCERAYDCTRSF</sequence>
<dbReference type="GO" id="GO:0005576">
    <property type="term" value="C:extracellular region"/>
    <property type="evidence" value="ECO:0007669"/>
    <property type="project" value="UniProtKB-SubCell"/>
</dbReference>
<keyword evidence="2" id="KW-0964">Secreted</keyword>
<proteinExistence type="predicted"/>
<dbReference type="EMBL" id="GAKP01000060">
    <property type="protein sequence ID" value="JAC58892.1"/>
    <property type="molecule type" value="Transcribed_RNA"/>
</dbReference>
<dbReference type="PANTHER" id="PTHR39957">
    <property type="entry name" value="AT09846P1-RELATED"/>
    <property type="match status" value="1"/>
</dbReference>
<dbReference type="Pfam" id="PF15430">
    <property type="entry name" value="SVWC"/>
    <property type="match status" value="1"/>
</dbReference>
<evidence type="ECO:0000259" key="4">
    <source>
        <dbReference type="SMART" id="SM01318"/>
    </source>
</evidence>